<feature type="domain" description="CBS" evidence="4">
    <location>
        <begin position="216"/>
        <end position="272"/>
    </location>
</feature>
<evidence type="ECO:0000313" key="5">
    <source>
        <dbReference type="EMBL" id="MBC5767129.1"/>
    </source>
</evidence>
<keyword evidence="6" id="KW-1185">Reference proteome</keyword>
<evidence type="ECO:0000313" key="6">
    <source>
        <dbReference type="Proteomes" id="UP000596827"/>
    </source>
</evidence>
<dbReference type="PANTHER" id="PTHR43080">
    <property type="entry name" value="CBS DOMAIN-CONTAINING PROTEIN CBSX3, MITOCHONDRIAL"/>
    <property type="match status" value="1"/>
</dbReference>
<comment type="caution">
    <text evidence="5">The sequence shown here is derived from an EMBL/GenBank/DDBJ whole genome shotgun (WGS) entry which is preliminary data.</text>
</comment>
<dbReference type="Pfam" id="PF00571">
    <property type="entry name" value="CBS"/>
    <property type="match status" value="1"/>
</dbReference>
<dbReference type="RefSeq" id="WP_187083618.1">
    <property type="nucleotide sequence ID" value="NZ_JACORU010000009.1"/>
</dbReference>
<protein>
    <submittedName>
        <fullName evidence="5">CBS domain-containing protein</fullName>
    </submittedName>
</protein>
<feature type="domain" description="Cyclic nucleotide-binding" evidence="3">
    <location>
        <begin position="11"/>
        <end position="125"/>
    </location>
</feature>
<dbReference type="InterPro" id="IPR014710">
    <property type="entry name" value="RmlC-like_jellyroll"/>
</dbReference>
<dbReference type="InterPro" id="IPR018490">
    <property type="entry name" value="cNMP-bd_dom_sf"/>
</dbReference>
<dbReference type="AlphaFoldDB" id="A0A923MD56"/>
<dbReference type="PROSITE" id="PS51371">
    <property type="entry name" value="CBS"/>
    <property type="match status" value="1"/>
</dbReference>
<dbReference type="Proteomes" id="UP000596827">
    <property type="component" value="Unassembled WGS sequence"/>
</dbReference>
<name>A0A923MD56_9BURK</name>
<proteinExistence type="predicted"/>
<evidence type="ECO:0000259" key="4">
    <source>
        <dbReference type="PROSITE" id="PS51371"/>
    </source>
</evidence>
<accession>A0A923MD56</accession>
<dbReference type="InterPro" id="IPR000595">
    <property type="entry name" value="cNMP-bd_dom"/>
</dbReference>
<evidence type="ECO:0000256" key="2">
    <source>
        <dbReference type="PROSITE-ProRule" id="PRU00703"/>
    </source>
</evidence>
<dbReference type="InterPro" id="IPR018821">
    <property type="entry name" value="DUF294_put_nucleoTrafse_sb-bd"/>
</dbReference>
<dbReference type="Gene3D" id="3.10.580.10">
    <property type="entry name" value="CBS-domain"/>
    <property type="match status" value="1"/>
</dbReference>
<dbReference type="SUPFAM" id="SSF51206">
    <property type="entry name" value="cAMP-binding domain-like"/>
    <property type="match status" value="1"/>
</dbReference>
<dbReference type="InterPro" id="IPR046342">
    <property type="entry name" value="CBS_dom_sf"/>
</dbReference>
<dbReference type="Pfam" id="PF03445">
    <property type="entry name" value="DUF294"/>
    <property type="match status" value="1"/>
</dbReference>
<dbReference type="Pfam" id="PF10335">
    <property type="entry name" value="DUF294_C"/>
    <property type="match status" value="1"/>
</dbReference>
<dbReference type="Gene3D" id="2.60.120.10">
    <property type="entry name" value="Jelly Rolls"/>
    <property type="match status" value="1"/>
</dbReference>
<dbReference type="EMBL" id="JACORU010000009">
    <property type="protein sequence ID" value="MBC5767129.1"/>
    <property type="molecule type" value="Genomic_DNA"/>
</dbReference>
<gene>
    <name evidence="5" type="ORF">H8R02_21865</name>
</gene>
<dbReference type="CDD" id="cd05401">
    <property type="entry name" value="NT_GlnE_GlnD_like"/>
    <property type="match status" value="1"/>
</dbReference>
<dbReference type="GO" id="GO:0008773">
    <property type="term" value="F:[protein-PII] uridylyltransferase activity"/>
    <property type="evidence" value="ECO:0007669"/>
    <property type="project" value="InterPro"/>
</dbReference>
<dbReference type="PROSITE" id="PS50042">
    <property type="entry name" value="CNMP_BINDING_3"/>
    <property type="match status" value="1"/>
</dbReference>
<sequence length="606" mass="66250">MTASFDFSVSPFDCLSQGEQRLVRDHVDIGYWREGATLLAPGDEPAHLFVVIKGRVQQFESDEMVAAYGPDDCFDGRALVAGKAASRFVAQEEVLAHLVAREAVTELISSNATFGALLFADLTRKLGAISERAGMQQRQAMALGRVGEAYLRPALTVDADDDVVSVVRVFQQNHTGNVLVRDTRMQPPQTGVFTTTGLQRAVLHGSPLDALPVRDFSTFELVTVTPQDTLVDALALMIRHEVHRLVVVEGERVLGFLEQLDLLSFLSNHSYLISVQIVQARDVAALARAAGEVTRLIELLWRGGAKVGAIARLVGELNAKLFERAWQLIAPAELVANSCLFVMGSEGRDEQLLKTDQDNGLVLRDGYEAPAELDAICRRFSEALASFGYPECPGGIMVSNAAWRQPARAFGETVRRWLLMPDADSLMALAIFIDARAVAGDASLLEQVRGEVDQLLNDNDALMARFAAAIDAFEHEGGWWTRLLALGDAGKATLDLKKAGIFPLVHGVRSMALEARLRVTNTVERIEALRDAGRLPATTADELVTTLHFLMGLKLQAGLQGQGTGNGRVVHLDALTALERDLLKDALAVVKRFKAMLRHRYRLDLM</sequence>
<dbReference type="InterPro" id="IPR051257">
    <property type="entry name" value="Diverse_CBS-Domain"/>
</dbReference>
<reference evidence="5" key="1">
    <citation type="submission" date="2020-08" db="EMBL/GenBank/DDBJ databases">
        <title>Ramlibacter sp. GTP1 16S ribosomal RNA gene genome sequencing and assembly.</title>
        <authorList>
            <person name="Kang M."/>
        </authorList>
    </citation>
    <scope>NUCLEOTIDE SEQUENCE</scope>
    <source>
        <strain evidence="5">GTP1</strain>
    </source>
</reference>
<dbReference type="Pfam" id="PF00027">
    <property type="entry name" value="cNMP_binding"/>
    <property type="match status" value="1"/>
</dbReference>
<organism evidence="5 6">
    <name type="scientific">Ramlibacter albus</name>
    <dbReference type="NCBI Taxonomy" id="2079448"/>
    <lineage>
        <taxon>Bacteria</taxon>
        <taxon>Pseudomonadati</taxon>
        <taxon>Pseudomonadota</taxon>
        <taxon>Betaproteobacteria</taxon>
        <taxon>Burkholderiales</taxon>
        <taxon>Comamonadaceae</taxon>
        <taxon>Ramlibacter</taxon>
    </lineage>
</organism>
<keyword evidence="1 2" id="KW-0129">CBS domain</keyword>
<dbReference type="SUPFAM" id="SSF54631">
    <property type="entry name" value="CBS-domain pair"/>
    <property type="match status" value="1"/>
</dbReference>
<evidence type="ECO:0000256" key="1">
    <source>
        <dbReference type="ARBA" id="ARBA00023122"/>
    </source>
</evidence>
<dbReference type="InterPro" id="IPR000644">
    <property type="entry name" value="CBS_dom"/>
</dbReference>
<dbReference type="SMART" id="SM00116">
    <property type="entry name" value="CBS"/>
    <property type="match status" value="1"/>
</dbReference>
<dbReference type="InterPro" id="IPR005105">
    <property type="entry name" value="GlnD_Uridyltrans_N"/>
</dbReference>
<evidence type="ECO:0000259" key="3">
    <source>
        <dbReference type="PROSITE" id="PS50042"/>
    </source>
</evidence>
<dbReference type="PANTHER" id="PTHR43080:SF2">
    <property type="entry name" value="CBS DOMAIN-CONTAINING PROTEIN"/>
    <property type="match status" value="1"/>
</dbReference>